<dbReference type="Proteomes" id="UP001500280">
    <property type="component" value="Unassembled WGS sequence"/>
</dbReference>
<evidence type="ECO:0008006" key="5">
    <source>
        <dbReference type="Google" id="ProtNLM"/>
    </source>
</evidence>
<keyword evidence="2" id="KW-0472">Membrane</keyword>
<organism evidence="3 4">
    <name type="scientific">Kribbella yunnanensis</name>
    <dbReference type="NCBI Taxonomy" id="190194"/>
    <lineage>
        <taxon>Bacteria</taxon>
        <taxon>Bacillati</taxon>
        <taxon>Actinomycetota</taxon>
        <taxon>Actinomycetes</taxon>
        <taxon>Propionibacteriales</taxon>
        <taxon>Kribbellaceae</taxon>
        <taxon>Kribbella</taxon>
    </lineage>
</organism>
<gene>
    <name evidence="3" type="ORF">GCM10009745_41860</name>
</gene>
<comment type="caution">
    <text evidence="3">The sequence shown here is derived from an EMBL/GenBank/DDBJ whole genome shotgun (WGS) entry which is preliminary data.</text>
</comment>
<proteinExistence type="predicted"/>
<dbReference type="EMBL" id="BAAANF010000015">
    <property type="protein sequence ID" value="GAA1692117.1"/>
    <property type="molecule type" value="Genomic_DNA"/>
</dbReference>
<evidence type="ECO:0000313" key="3">
    <source>
        <dbReference type="EMBL" id="GAA1692117.1"/>
    </source>
</evidence>
<name>A0ABP4TS73_9ACTN</name>
<dbReference type="SUPFAM" id="SSF82171">
    <property type="entry name" value="DPP6 N-terminal domain-like"/>
    <property type="match status" value="1"/>
</dbReference>
<keyword evidence="2" id="KW-0812">Transmembrane</keyword>
<feature type="region of interest" description="Disordered" evidence="1">
    <location>
        <begin position="253"/>
        <end position="276"/>
    </location>
</feature>
<evidence type="ECO:0000313" key="4">
    <source>
        <dbReference type="Proteomes" id="UP001500280"/>
    </source>
</evidence>
<evidence type="ECO:0000256" key="1">
    <source>
        <dbReference type="SAM" id="MobiDB-lite"/>
    </source>
</evidence>
<feature type="transmembrane region" description="Helical" evidence="2">
    <location>
        <begin position="38"/>
        <end position="59"/>
    </location>
</feature>
<sequence>MNDTESRLRDYLDTKAATIPSTSQGPGLLEDLPRRRPVWPILATAASVAAVLALTVTVLTHLGPDKAAPAAPPTDAAPKVPYTVTNTNWKGSVYDGSQTVRLPNGVTTVASRVDAGWLINGGAKSPSGILTADGKVRPLGPKMSFGPILSPDRKQVAMTIYPTSTTTRIAVYDLAGGTEVSSIASPSRMAGTVNWNKDGIWLDSGDPYAEERLYVWKPGQPSARPVQVPGGFFSSATAANSDMVVFAKGAERTKPKPGQNFATTRPTPKGSGPEPERCFQIGVLRDAALDVRREYCDKGFQALYPVISPDGGKVLHSVESLTIDVATGKTTKLDLPDEIESWPSPVFEDATKVLVVTRPEMGKGPQRLYRCEVTTGECKLLRTEKDNRITLARP</sequence>
<keyword evidence="2" id="KW-1133">Transmembrane helix</keyword>
<protein>
    <recommendedName>
        <fullName evidence="5">WD40 repeat domain-containing protein</fullName>
    </recommendedName>
</protein>
<dbReference type="RefSeq" id="WP_344154361.1">
    <property type="nucleotide sequence ID" value="NZ_BAAANF010000015.1"/>
</dbReference>
<evidence type="ECO:0000256" key="2">
    <source>
        <dbReference type="SAM" id="Phobius"/>
    </source>
</evidence>
<reference evidence="4" key="1">
    <citation type="journal article" date="2019" name="Int. J. Syst. Evol. Microbiol.">
        <title>The Global Catalogue of Microorganisms (GCM) 10K type strain sequencing project: providing services to taxonomists for standard genome sequencing and annotation.</title>
        <authorList>
            <consortium name="The Broad Institute Genomics Platform"/>
            <consortium name="The Broad Institute Genome Sequencing Center for Infectious Disease"/>
            <person name="Wu L."/>
            <person name="Ma J."/>
        </authorList>
    </citation>
    <scope>NUCLEOTIDE SEQUENCE [LARGE SCALE GENOMIC DNA]</scope>
    <source>
        <strain evidence="4">JCM 14307</strain>
    </source>
</reference>
<accession>A0ABP4TS73</accession>
<keyword evidence="4" id="KW-1185">Reference proteome</keyword>